<evidence type="ECO:0000256" key="10">
    <source>
        <dbReference type="ARBA" id="ARBA00048174"/>
    </source>
</evidence>
<dbReference type="AlphaFoldDB" id="A0AAE0EVJ6"/>
<sequence length="181" mass="19887">MPMIVVASENKCKVTAVSETAVQYQKLRDLQVIGIKVPTGVAEQPTTLEETFRGAKHRAEEAFRMNSESTYSFGIESGLAPIPGENRRYLDICACSIFDGHRHSLGTSCAFEIPPKVLNLILDEGLDLSQACLRTGLTAKTNLGSEEGAIGILTNSRITRKEYTKQAVINALVQIENPEWF</sequence>
<comment type="catalytic activity">
    <reaction evidence="10">
        <text>ITP + H2O = IDP + phosphate + H(+)</text>
        <dbReference type="Rhea" id="RHEA:28330"/>
        <dbReference type="ChEBI" id="CHEBI:15377"/>
        <dbReference type="ChEBI" id="CHEBI:15378"/>
        <dbReference type="ChEBI" id="CHEBI:43474"/>
        <dbReference type="ChEBI" id="CHEBI:58280"/>
        <dbReference type="ChEBI" id="CHEBI:61402"/>
        <dbReference type="EC" id="3.6.1.73"/>
    </reaction>
</comment>
<dbReference type="GO" id="GO:0000166">
    <property type="term" value="F:nucleotide binding"/>
    <property type="evidence" value="ECO:0007669"/>
    <property type="project" value="UniProtKB-KW"/>
</dbReference>
<dbReference type="EC" id="3.6.1.73" evidence="9"/>
<dbReference type="Pfam" id="PF01931">
    <property type="entry name" value="NTPase_I-T"/>
    <property type="match status" value="1"/>
</dbReference>
<evidence type="ECO:0000256" key="4">
    <source>
        <dbReference type="ARBA" id="ARBA00022741"/>
    </source>
</evidence>
<dbReference type="InterPro" id="IPR026533">
    <property type="entry name" value="NTPase/PRRC1"/>
</dbReference>
<dbReference type="GO" id="GO:0009117">
    <property type="term" value="P:nucleotide metabolic process"/>
    <property type="evidence" value="ECO:0007669"/>
    <property type="project" value="UniProtKB-KW"/>
</dbReference>
<name>A0AAE0EVJ6_9CHLO</name>
<keyword evidence="3" id="KW-0479">Metal-binding</keyword>
<comment type="caution">
    <text evidence="13">The sequence shown here is derived from an EMBL/GenBank/DDBJ whole genome shotgun (WGS) entry which is preliminary data.</text>
</comment>
<evidence type="ECO:0000313" key="13">
    <source>
        <dbReference type="EMBL" id="KAK3241779.1"/>
    </source>
</evidence>
<dbReference type="InterPro" id="IPR050299">
    <property type="entry name" value="YjjX_NTPase"/>
</dbReference>
<dbReference type="GO" id="GO:0006772">
    <property type="term" value="P:thiamine metabolic process"/>
    <property type="evidence" value="ECO:0007669"/>
    <property type="project" value="TreeGrafter"/>
</dbReference>
<feature type="domain" description="Non-canonical purine NTP phosphatase/PRRC1" evidence="12">
    <location>
        <begin position="7"/>
        <end position="174"/>
    </location>
</feature>
<dbReference type="PANTHER" id="PTHR34699:SF2">
    <property type="entry name" value="NON-CANONICAL PURINE NTP PHOSPHATASE_PRRC1 DOMAIN-CONTAINING PROTEIN"/>
    <property type="match status" value="1"/>
</dbReference>
<evidence type="ECO:0000256" key="5">
    <source>
        <dbReference type="ARBA" id="ARBA00022801"/>
    </source>
</evidence>
<dbReference type="InterPro" id="IPR029001">
    <property type="entry name" value="ITPase-like_fam"/>
</dbReference>
<evidence type="ECO:0000256" key="6">
    <source>
        <dbReference type="ARBA" id="ARBA00022842"/>
    </source>
</evidence>
<keyword evidence="5" id="KW-0378">Hydrolase</keyword>
<comment type="catalytic activity">
    <reaction evidence="11">
        <text>XTP + H2O = XDP + phosphate + H(+)</text>
        <dbReference type="Rhea" id="RHEA:28406"/>
        <dbReference type="ChEBI" id="CHEBI:15377"/>
        <dbReference type="ChEBI" id="CHEBI:15378"/>
        <dbReference type="ChEBI" id="CHEBI:43474"/>
        <dbReference type="ChEBI" id="CHEBI:59884"/>
        <dbReference type="ChEBI" id="CHEBI:61314"/>
        <dbReference type="EC" id="3.6.1.73"/>
    </reaction>
</comment>
<organism evidence="13 14">
    <name type="scientific">Cymbomonas tetramitiformis</name>
    <dbReference type="NCBI Taxonomy" id="36881"/>
    <lineage>
        <taxon>Eukaryota</taxon>
        <taxon>Viridiplantae</taxon>
        <taxon>Chlorophyta</taxon>
        <taxon>Pyramimonadophyceae</taxon>
        <taxon>Pyramimonadales</taxon>
        <taxon>Pyramimonadaceae</taxon>
        <taxon>Cymbomonas</taxon>
    </lineage>
</organism>
<comment type="cofactor">
    <cofactor evidence="1">
        <name>Mn(2+)</name>
        <dbReference type="ChEBI" id="CHEBI:29035"/>
    </cofactor>
</comment>
<gene>
    <name evidence="13" type="ORF">CYMTET_48491</name>
</gene>
<evidence type="ECO:0000256" key="7">
    <source>
        <dbReference type="ARBA" id="ARBA00023080"/>
    </source>
</evidence>
<dbReference type="GO" id="GO:0046872">
    <property type="term" value="F:metal ion binding"/>
    <property type="evidence" value="ECO:0007669"/>
    <property type="project" value="UniProtKB-KW"/>
</dbReference>
<evidence type="ECO:0000256" key="1">
    <source>
        <dbReference type="ARBA" id="ARBA00001936"/>
    </source>
</evidence>
<evidence type="ECO:0000256" key="2">
    <source>
        <dbReference type="ARBA" id="ARBA00001946"/>
    </source>
</evidence>
<evidence type="ECO:0000313" key="14">
    <source>
        <dbReference type="Proteomes" id="UP001190700"/>
    </source>
</evidence>
<evidence type="ECO:0000256" key="3">
    <source>
        <dbReference type="ARBA" id="ARBA00022723"/>
    </source>
</evidence>
<keyword evidence="4" id="KW-0547">Nucleotide-binding</keyword>
<keyword evidence="8" id="KW-0464">Manganese</keyword>
<accession>A0AAE0EVJ6</accession>
<keyword evidence="14" id="KW-1185">Reference proteome</keyword>
<reference evidence="13 14" key="1">
    <citation type="journal article" date="2015" name="Genome Biol. Evol.">
        <title>Comparative Genomics of a Bacterivorous Green Alga Reveals Evolutionary Causalities and Consequences of Phago-Mixotrophic Mode of Nutrition.</title>
        <authorList>
            <person name="Burns J.A."/>
            <person name="Paasch A."/>
            <person name="Narechania A."/>
            <person name="Kim E."/>
        </authorList>
    </citation>
    <scope>NUCLEOTIDE SEQUENCE [LARGE SCALE GENOMIC DNA]</scope>
    <source>
        <strain evidence="13 14">PLY_AMNH</strain>
    </source>
</reference>
<evidence type="ECO:0000256" key="11">
    <source>
        <dbReference type="ARBA" id="ARBA00048781"/>
    </source>
</evidence>
<evidence type="ECO:0000259" key="12">
    <source>
        <dbReference type="Pfam" id="PF01931"/>
    </source>
</evidence>
<dbReference type="GO" id="GO:0103023">
    <property type="term" value="F:ITPase activity"/>
    <property type="evidence" value="ECO:0007669"/>
    <property type="project" value="UniProtKB-EC"/>
</dbReference>
<evidence type="ECO:0000256" key="8">
    <source>
        <dbReference type="ARBA" id="ARBA00023211"/>
    </source>
</evidence>
<dbReference type="Proteomes" id="UP001190700">
    <property type="component" value="Unassembled WGS sequence"/>
</dbReference>
<keyword evidence="7" id="KW-0546">Nucleotide metabolism</keyword>
<comment type="cofactor">
    <cofactor evidence="2">
        <name>Mg(2+)</name>
        <dbReference type="ChEBI" id="CHEBI:18420"/>
    </cofactor>
</comment>
<dbReference type="SUPFAM" id="SSF52972">
    <property type="entry name" value="ITPase-like"/>
    <property type="match status" value="1"/>
</dbReference>
<protein>
    <recommendedName>
        <fullName evidence="9">inosine/xanthosine triphosphatase</fullName>
        <ecNumber evidence="9">3.6.1.73</ecNumber>
    </recommendedName>
</protein>
<evidence type="ECO:0000256" key="9">
    <source>
        <dbReference type="ARBA" id="ARBA00038901"/>
    </source>
</evidence>
<dbReference type="EMBL" id="LGRX02033315">
    <property type="protein sequence ID" value="KAK3241779.1"/>
    <property type="molecule type" value="Genomic_DNA"/>
</dbReference>
<dbReference type="Gene3D" id="3.90.950.10">
    <property type="match status" value="1"/>
</dbReference>
<dbReference type="PANTHER" id="PTHR34699">
    <property type="match status" value="1"/>
</dbReference>
<proteinExistence type="predicted"/>
<keyword evidence="6" id="KW-0460">Magnesium</keyword>